<reference evidence="5" key="1">
    <citation type="submission" date="2016-11" db="EMBL/GenBank/DDBJ databases">
        <authorList>
            <person name="Varghese N."/>
            <person name="Submissions S."/>
        </authorList>
    </citation>
    <scope>NUCLEOTIDE SEQUENCE [LARGE SCALE GENOMIC DNA]</scope>
    <source>
        <strain evidence="5">DSM 15292</strain>
    </source>
</reference>
<organism evidence="4 5">
    <name type="scientific">Algoriphagus halophilus</name>
    <dbReference type="NCBI Taxonomy" id="226505"/>
    <lineage>
        <taxon>Bacteria</taxon>
        <taxon>Pseudomonadati</taxon>
        <taxon>Bacteroidota</taxon>
        <taxon>Cytophagia</taxon>
        <taxon>Cytophagales</taxon>
        <taxon>Cyclobacteriaceae</taxon>
        <taxon>Algoriphagus</taxon>
    </lineage>
</organism>
<evidence type="ECO:0000313" key="5">
    <source>
        <dbReference type="Proteomes" id="UP000185221"/>
    </source>
</evidence>
<dbReference type="Gene3D" id="3.40.50.450">
    <property type="match status" value="1"/>
</dbReference>
<dbReference type="PANTHER" id="PTHR31223">
    <property type="entry name" value="LOG FAMILY PROTEIN YJL055W"/>
    <property type="match status" value="1"/>
</dbReference>
<accession>A0A1N6FTJ5</accession>
<dbReference type="Pfam" id="PF03641">
    <property type="entry name" value="Lysine_decarbox"/>
    <property type="match status" value="1"/>
</dbReference>
<dbReference type="InterPro" id="IPR005269">
    <property type="entry name" value="LOG"/>
</dbReference>
<comment type="catalytic activity">
    <reaction evidence="1">
        <text>AMP + H2O = D-ribose 5-phosphate + adenine</text>
        <dbReference type="Rhea" id="RHEA:20129"/>
        <dbReference type="ChEBI" id="CHEBI:15377"/>
        <dbReference type="ChEBI" id="CHEBI:16708"/>
        <dbReference type="ChEBI" id="CHEBI:78346"/>
        <dbReference type="ChEBI" id="CHEBI:456215"/>
        <dbReference type="EC" id="3.2.2.4"/>
    </reaction>
</comment>
<dbReference type="GO" id="GO:0009691">
    <property type="term" value="P:cytokinin biosynthetic process"/>
    <property type="evidence" value="ECO:0007669"/>
    <property type="project" value="UniProtKB-UniRule"/>
</dbReference>
<keyword evidence="5" id="KW-1185">Reference proteome</keyword>
<dbReference type="SUPFAM" id="SSF102405">
    <property type="entry name" value="MCP/YpsA-like"/>
    <property type="match status" value="1"/>
</dbReference>
<protein>
    <recommendedName>
        <fullName evidence="3">Cytokinin riboside 5'-monophosphate phosphoribohydrolase</fullName>
        <ecNumber evidence="3">3.2.2.n1</ecNumber>
    </recommendedName>
</protein>
<evidence type="ECO:0000256" key="1">
    <source>
        <dbReference type="ARBA" id="ARBA00000274"/>
    </source>
</evidence>
<dbReference type="InterPro" id="IPR031100">
    <property type="entry name" value="LOG_fam"/>
</dbReference>
<dbReference type="GO" id="GO:0008714">
    <property type="term" value="F:AMP nucleosidase activity"/>
    <property type="evidence" value="ECO:0007669"/>
    <property type="project" value="UniProtKB-EC"/>
</dbReference>
<dbReference type="GO" id="GO:0005829">
    <property type="term" value="C:cytosol"/>
    <property type="evidence" value="ECO:0007669"/>
    <property type="project" value="TreeGrafter"/>
</dbReference>
<comment type="similarity">
    <text evidence="2 3">Belongs to the LOG family.</text>
</comment>
<evidence type="ECO:0000313" key="4">
    <source>
        <dbReference type="EMBL" id="SIN98563.1"/>
    </source>
</evidence>
<dbReference type="EC" id="3.2.2.n1" evidence="3"/>
<dbReference type="NCBIfam" id="TIGR00730">
    <property type="entry name" value="Rossman fold protein, TIGR00730 family"/>
    <property type="match status" value="1"/>
</dbReference>
<dbReference type="AlphaFoldDB" id="A0A1N6FTJ5"/>
<evidence type="ECO:0000256" key="2">
    <source>
        <dbReference type="ARBA" id="ARBA00006763"/>
    </source>
</evidence>
<dbReference type="STRING" id="226505.SAMN05444394_2713"/>
<evidence type="ECO:0000256" key="3">
    <source>
        <dbReference type="RuleBase" id="RU363015"/>
    </source>
</evidence>
<dbReference type="EMBL" id="FSRC01000002">
    <property type="protein sequence ID" value="SIN98563.1"/>
    <property type="molecule type" value="Genomic_DNA"/>
</dbReference>
<dbReference type="Proteomes" id="UP000185221">
    <property type="component" value="Unassembled WGS sequence"/>
</dbReference>
<dbReference type="PANTHER" id="PTHR31223:SF70">
    <property type="entry name" value="LOG FAMILY PROTEIN YJL055W"/>
    <property type="match status" value="1"/>
</dbReference>
<name>A0A1N6FTJ5_9BACT</name>
<keyword evidence="3" id="KW-0378">Hydrolase</keyword>
<keyword evidence="3" id="KW-0203">Cytokinin biosynthesis</keyword>
<gene>
    <name evidence="4" type="ORF">SAMN05444394_2713</name>
</gene>
<sequence length="226" mass="25350">MKFVLRIVWIGSGIGLIDTVLSNLNLKVVISNSTFYWKTMKKITVYCGSRKGEGPYYEAGVRSLALEMIKRDHSLVYGAGRVGLMGVIADEMLQAGKEVIGIIPQKLVDREVAHRGCTDLVIVETMRDRKWLMAEKGDGFIALPGGIGTLEELFEIMTLNQLHYIQKPLALYNVNGYYDKLLNFLKHAMGEGFLYPEQEELLIVSDDPVEILDKMSAYKAKGPGDW</sequence>
<proteinExistence type="inferred from homology"/>